<evidence type="ECO:0000313" key="3">
    <source>
        <dbReference type="Proteomes" id="UP001292094"/>
    </source>
</evidence>
<evidence type="ECO:0000313" key="2">
    <source>
        <dbReference type="EMBL" id="KAK4293273.1"/>
    </source>
</evidence>
<accession>A0AAE1NPG7</accession>
<dbReference type="AlphaFoldDB" id="A0AAE1NPG7"/>
<feature type="region of interest" description="Disordered" evidence="1">
    <location>
        <begin position="1"/>
        <end position="20"/>
    </location>
</feature>
<evidence type="ECO:0000256" key="1">
    <source>
        <dbReference type="SAM" id="MobiDB-lite"/>
    </source>
</evidence>
<proteinExistence type="predicted"/>
<comment type="caution">
    <text evidence="2">The sequence shown here is derived from an EMBL/GenBank/DDBJ whole genome shotgun (WGS) entry which is preliminary data.</text>
</comment>
<dbReference type="EMBL" id="JAWZYT010004594">
    <property type="protein sequence ID" value="KAK4293273.1"/>
    <property type="molecule type" value="Genomic_DNA"/>
</dbReference>
<dbReference type="Proteomes" id="UP001292094">
    <property type="component" value="Unassembled WGS sequence"/>
</dbReference>
<organism evidence="2 3">
    <name type="scientific">Petrolisthes manimaculis</name>
    <dbReference type="NCBI Taxonomy" id="1843537"/>
    <lineage>
        <taxon>Eukaryota</taxon>
        <taxon>Metazoa</taxon>
        <taxon>Ecdysozoa</taxon>
        <taxon>Arthropoda</taxon>
        <taxon>Crustacea</taxon>
        <taxon>Multicrustacea</taxon>
        <taxon>Malacostraca</taxon>
        <taxon>Eumalacostraca</taxon>
        <taxon>Eucarida</taxon>
        <taxon>Decapoda</taxon>
        <taxon>Pleocyemata</taxon>
        <taxon>Anomura</taxon>
        <taxon>Galatheoidea</taxon>
        <taxon>Porcellanidae</taxon>
        <taxon>Petrolisthes</taxon>
    </lineage>
</organism>
<keyword evidence="3" id="KW-1185">Reference proteome</keyword>
<gene>
    <name evidence="2" type="ORF">Pmani_034021</name>
</gene>
<name>A0AAE1NPG7_9EUCA</name>
<reference evidence="2" key="1">
    <citation type="submission" date="2023-11" db="EMBL/GenBank/DDBJ databases">
        <title>Genome assemblies of two species of porcelain crab, Petrolisthes cinctipes and Petrolisthes manimaculis (Anomura: Porcellanidae).</title>
        <authorList>
            <person name="Angst P."/>
        </authorList>
    </citation>
    <scope>NUCLEOTIDE SEQUENCE</scope>
    <source>
        <strain evidence="2">PB745_02</strain>
        <tissue evidence="2">Gill</tissue>
    </source>
</reference>
<sequence>MEKKSKSLSEGTGGLDGTGRLVGWARGSENRLLQVGSVILFSPFPVSRLSNTDVPQPTSHFPNPPHTSPTHFTLPQPIYTSPTHFTLPQPISHFPNPLHTSPTHFTLHQPTSHFPNPPHTSPTHLALHQPTSHFTTHFLNSTSWERIYLKCIQSFGISFKSH</sequence>
<protein>
    <submittedName>
        <fullName evidence="2">Uncharacterized protein</fullName>
    </submittedName>
</protein>